<dbReference type="AlphaFoldDB" id="A0A0E0K2A2"/>
<protein>
    <submittedName>
        <fullName evidence="2">Uncharacterized protein</fullName>
    </submittedName>
</protein>
<organism evidence="2">
    <name type="scientific">Oryza punctata</name>
    <name type="common">Red rice</name>
    <dbReference type="NCBI Taxonomy" id="4537"/>
    <lineage>
        <taxon>Eukaryota</taxon>
        <taxon>Viridiplantae</taxon>
        <taxon>Streptophyta</taxon>
        <taxon>Embryophyta</taxon>
        <taxon>Tracheophyta</taxon>
        <taxon>Spermatophyta</taxon>
        <taxon>Magnoliopsida</taxon>
        <taxon>Liliopsida</taxon>
        <taxon>Poales</taxon>
        <taxon>Poaceae</taxon>
        <taxon>BOP clade</taxon>
        <taxon>Oryzoideae</taxon>
        <taxon>Oryzeae</taxon>
        <taxon>Oryzinae</taxon>
        <taxon>Oryza</taxon>
    </lineage>
</organism>
<evidence type="ECO:0000313" key="2">
    <source>
        <dbReference type="EnsemblPlants" id="OPUNC02G21620.1"/>
    </source>
</evidence>
<keyword evidence="3" id="KW-1185">Reference proteome</keyword>
<dbReference type="EnsemblPlants" id="OPUNC02G21620.1">
    <property type="protein sequence ID" value="OPUNC02G21620.1"/>
    <property type="gene ID" value="OPUNC02G21620"/>
</dbReference>
<feature type="compositionally biased region" description="Basic and acidic residues" evidence="1">
    <location>
        <begin position="117"/>
        <end position="126"/>
    </location>
</feature>
<dbReference type="Gramene" id="OPUNC02G21620.1">
    <property type="protein sequence ID" value="OPUNC02G21620.1"/>
    <property type="gene ID" value="OPUNC02G21620"/>
</dbReference>
<evidence type="ECO:0000313" key="3">
    <source>
        <dbReference type="Proteomes" id="UP000026962"/>
    </source>
</evidence>
<name>A0A0E0K2A2_ORYPU</name>
<proteinExistence type="predicted"/>
<evidence type="ECO:0000256" key="1">
    <source>
        <dbReference type="SAM" id="MobiDB-lite"/>
    </source>
</evidence>
<reference evidence="2" key="1">
    <citation type="submission" date="2015-04" db="UniProtKB">
        <authorList>
            <consortium name="EnsemblPlants"/>
        </authorList>
    </citation>
    <scope>IDENTIFICATION</scope>
</reference>
<dbReference type="Proteomes" id="UP000026962">
    <property type="component" value="Chromosome 2"/>
</dbReference>
<feature type="region of interest" description="Disordered" evidence="1">
    <location>
        <begin position="106"/>
        <end position="126"/>
    </location>
</feature>
<dbReference type="HOGENOM" id="CLU_1985204_0_0_1"/>
<sequence length="126" mass="13555">MVSWRYRASERRDRSGIAFPSARAARGEIPGTTSGGAIALAFLLHETAVGIAIRKRETVVSRFARARPVMRHAREREGVGERSGAAVLRFQRATPVAVSLYACAGLKESGTGRGPSSKRDSASEGW</sequence>
<reference evidence="2" key="2">
    <citation type="submission" date="2018-05" db="EMBL/GenBank/DDBJ databases">
        <title>OpunRS2 (Oryza punctata Reference Sequence Version 2).</title>
        <authorList>
            <person name="Zhang J."/>
            <person name="Kudrna D."/>
            <person name="Lee S."/>
            <person name="Talag J."/>
            <person name="Welchert J."/>
            <person name="Wing R.A."/>
        </authorList>
    </citation>
    <scope>NUCLEOTIDE SEQUENCE [LARGE SCALE GENOMIC DNA]</scope>
</reference>
<accession>A0A0E0K2A2</accession>